<dbReference type="Proteomes" id="UP000652354">
    <property type="component" value="Unassembled WGS sequence"/>
</dbReference>
<keyword evidence="5 8" id="KW-0862">Zinc</keyword>
<accession>A0A919Q0J1</accession>
<evidence type="ECO:0000256" key="1">
    <source>
        <dbReference type="ARBA" id="ARBA00000757"/>
    </source>
</evidence>
<name>A0A919Q0J1_9MICO</name>
<dbReference type="GO" id="GO:0004476">
    <property type="term" value="F:mannose-6-phosphate isomerase activity"/>
    <property type="evidence" value="ECO:0007669"/>
    <property type="project" value="UniProtKB-EC"/>
</dbReference>
<dbReference type="InterPro" id="IPR011051">
    <property type="entry name" value="RmlC_Cupin_sf"/>
</dbReference>
<keyword evidence="11" id="KW-1185">Reference proteome</keyword>
<evidence type="ECO:0000256" key="8">
    <source>
        <dbReference type="PIRSR" id="PIRSR001480-2"/>
    </source>
</evidence>
<evidence type="ECO:0000313" key="10">
    <source>
        <dbReference type="EMBL" id="GIG53701.1"/>
    </source>
</evidence>
<dbReference type="AlphaFoldDB" id="A0A919Q0J1"/>
<reference evidence="10" key="1">
    <citation type="submission" date="2021-01" db="EMBL/GenBank/DDBJ databases">
        <title>Whole genome shotgun sequence of Demequina activiva NBRC 110675.</title>
        <authorList>
            <person name="Komaki H."/>
            <person name="Tamura T."/>
        </authorList>
    </citation>
    <scope>NUCLEOTIDE SEQUENCE</scope>
    <source>
        <strain evidence="10">NBRC 110675</strain>
    </source>
</reference>
<dbReference type="GO" id="GO:0005975">
    <property type="term" value="P:carbohydrate metabolic process"/>
    <property type="evidence" value="ECO:0007669"/>
    <property type="project" value="InterPro"/>
</dbReference>
<dbReference type="PANTHER" id="PTHR10309:SF0">
    <property type="entry name" value="MANNOSE-6-PHOSPHATE ISOMERASE"/>
    <property type="match status" value="1"/>
</dbReference>
<evidence type="ECO:0000256" key="7">
    <source>
        <dbReference type="PIRSR" id="PIRSR001480-1"/>
    </source>
</evidence>
<comment type="catalytic activity">
    <reaction evidence="1">
        <text>D-mannose 6-phosphate = D-fructose 6-phosphate</text>
        <dbReference type="Rhea" id="RHEA:12356"/>
        <dbReference type="ChEBI" id="CHEBI:58735"/>
        <dbReference type="ChEBI" id="CHEBI:61527"/>
        <dbReference type="EC" id="5.3.1.8"/>
    </reaction>
</comment>
<evidence type="ECO:0000256" key="4">
    <source>
        <dbReference type="ARBA" id="ARBA00022723"/>
    </source>
</evidence>
<dbReference type="InterPro" id="IPR014710">
    <property type="entry name" value="RmlC-like_jellyroll"/>
</dbReference>
<dbReference type="InterPro" id="IPR046457">
    <property type="entry name" value="PMI_typeI_cat"/>
</dbReference>
<feature type="binding site" evidence="8">
    <location>
        <position position="90"/>
    </location>
    <ligand>
        <name>Zn(2+)</name>
        <dbReference type="ChEBI" id="CHEBI:29105"/>
    </ligand>
</feature>
<evidence type="ECO:0000256" key="6">
    <source>
        <dbReference type="ARBA" id="ARBA00023235"/>
    </source>
</evidence>
<comment type="caution">
    <text evidence="10">The sequence shown here is derived from an EMBL/GenBank/DDBJ whole genome shotgun (WGS) entry which is preliminary data.</text>
</comment>
<feature type="active site" evidence="7">
    <location>
        <position position="261"/>
    </location>
</feature>
<dbReference type="Gene3D" id="1.10.441.10">
    <property type="entry name" value="Phosphomannose Isomerase, domain 2"/>
    <property type="match status" value="1"/>
</dbReference>
<evidence type="ECO:0000313" key="11">
    <source>
        <dbReference type="Proteomes" id="UP000652354"/>
    </source>
</evidence>
<dbReference type="PIRSF" id="PIRSF001480">
    <property type="entry name" value="Mannose-6-phosphate_isomerase"/>
    <property type="match status" value="1"/>
</dbReference>
<evidence type="ECO:0000259" key="9">
    <source>
        <dbReference type="Pfam" id="PF20511"/>
    </source>
</evidence>
<comment type="cofactor">
    <cofactor evidence="8">
        <name>Zn(2+)</name>
        <dbReference type="ChEBI" id="CHEBI:29105"/>
    </cofactor>
    <text evidence="8">Binds 1 zinc ion per subunit.</text>
</comment>
<gene>
    <name evidence="10" type="ORF">Dac01nite_04530</name>
</gene>
<feature type="binding site" evidence="8">
    <location>
        <position position="124"/>
    </location>
    <ligand>
        <name>Zn(2+)</name>
        <dbReference type="ChEBI" id="CHEBI:29105"/>
    </ligand>
</feature>
<dbReference type="EC" id="5.3.1.8" evidence="3"/>
<dbReference type="PANTHER" id="PTHR10309">
    <property type="entry name" value="MANNOSE-6-PHOSPHATE ISOMERASE"/>
    <property type="match status" value="1"/>
</dbReference>
<feature type="binding site" evidence="8">
    <location>
        <position position="92"/>
    </location>
    <ligand>
        <name>Zn(2+)</name>
        <dbReference type="ChEBI" id="CHEBI:29105"/>
    </ligand>
</feature>
<keyword evidence="6 10" id="KW-0413">Isomerase</keyword>
<dbReference type="GO" id="GO:0008270">
    <property type="term" value="F:zinc ion binding"/>
    <property type="evidence" value="ECO:0007669"/>
    <property type="project" value="InterPro"/>
</dbReference>
<dbReference type="InterPro" id="IPR016305">
    <property type="entry name" value="Mannose-6-P_Isomerase"/>
</dbReference>
<dbReference type="Pfam" id="PF20511">
    <property type="entry name" value="PMI_typeI_cat"/>
    <property type="match status" value="1"/>
</dbReference>
<dbReference type="InterPro" id="IPR001250">
    <property type="entry name" value="Man6P_Isoase-1"/>
</dbReference>
<dbReference type="GO" id="GO:0005829">
    <property type="term" value="C:cytosol"/>
    <property type="evidence" value="ECO:0007669"/>
    <property type="project" value="TreeGrafter"/>
</dbReference>
<evidence type="ECO:0000256" key="2">
    <source>
        <dbReference type="ARBA" id="ARBA00010772"/>
    </source>
</evidence>
<dbReference type="PRINTS" id="PR00714">
    <property type="entry name" value="MAN6PISMRASE"/>
</dbReference>
<feature type="domain" description="Phosphomannose isomerase type I catalytic" evidence="9">
    <location>
        <begin position="3"/>
        <end position="140"/>
    </location>
</feature>
<organism evidence="10 11">
    <name type="scientific">Demequina activiva</name>
    <dbReference type="NCBI Taxonomy" id="1582364"/>
    <lineage>
        <taxon>Bacteria</taxon>
        <taxon>Bacillati</taxon>
        <taxon>Actinomycetota</taxon>
        <taxon>Actinomycetes</taxon>
        <taxon>Micrococcales</taxon>
        <taxon>Demequinaceae</taxon>
        <taxon>Demequina</taxon>
    </lineage>
</organism>
<evidence type="ECO:0000256" key="5">
    <source>
        <dbReference type="ARBA" id="ARBA00022833"/>
    </source>
</evidence>
<feature type="binding site" evidence="8">
    <location>
        <position position="242"/>
    </location>
    <ligand>
        <name>Zn(2+)</name>
        <dbReference type="ChEBI" id="CHEBI:29105"/>
    </ligand>
</feature>
<comment type="similarity">
    <text evidence="2">Belongs to the mannose-6-phosphate isomerase type 1 family.</text>
</comment>
<proteinExistence type="inferred from homology"/>
<dbReference type="SUPFAM" id="SSF51182">
    <property type="entry name" value="RmlC-like cupins"/>
    <property type="match status" value="1"/>
</dbReference>
<keyword evidence="4 8" id="KW-0479">Metal-binding</keyword>
<evidence type="ECO:0000256" key="3">
    <source>
        <dbReference type="ARBA" id="ARBA00011956"/>
    </source>
</evidence>
<dbReference type="NCBIfam" id="TIGR00218">
    <property type="entry name" value="manA"/>
    <property type="match status" value="1"/>
</dbReference>
<dbReference type="CDD" id="cd07011">
    <property type="entry name" value="cupin_PMI_type_I_N"/>
    <property type="match status" value="1"/>
</dbReference>
<dbReference type="GO" id="GO:0009298">
    <property type="term" value="P:GDP-mannose biosynthetic process"/>
    <property type="evidence" value="ECO:0007669"/>
    <property type="project" value="InterPro"/>
</dbReference>
<dbReference type="Gene3D" id="2.60.120.10">
    <property type="entry name" value="Jelly Rolls"/>
    <property type="match status" value="2"/>
</dbReference>
<sequence length="376" mass="38838">MLRDYAWGTTRDIPELLGLPFTGQPVAEAWWGAHDSAPSHADSDHGDLTLDALIAEDPAQCLGQESADRWGARLPFLLKLLAIHKPLSIQVHPTLEQAREGFAAEQRGTGGAPHQFLDPFHKPEMVYALTPMTVLAGVRPLEALSADLALVRTPGSAALADALASGNLDDYITAALAGAADERTLAALARAGADAREGSNLAVAASALEHFPGDPGAMVALALNVVHLAPGEAVYTGAGVLHSYQSGLGIEVMANSDNVVRAGLTPKRVDVPLLLRLAHTEPCPAAHPEVTHAGAAVTLTTEAEEFALTVVTDGAAEVPPGPRIVLVVQGSALIDAGGETLELPRGQAVFVPHGRGSARVAVAGTAVVAHLRPAPV</sequence>
<protein>
    <recommendedName>
        <fullName evidence="3">mannose-6-phosphate isomerase</fullName>
        <ecNumber evidence="3">5.3.1.8</ecNumber>
    </recommendedName>
</protein>
<dbReference type="EMBL" id="BONR01000001">
    <property type="protein sequence ID" value="GIG53701.1"/>
    <property type="molecule type" value="Genomic_DNA"/>
</dbReference>